<feature type="domain" description="C2H2-type" evidence="2">
    <location>
        <begin position="370"/>
        <end position="392"/>
    </location>
</feature>
<accession>A0AAV9G124</accession>
<dbReference type="EMBL" id="MU866020">
    <property type="protein sequence ID" value="KAK4442334.1"/>
    <property type="molecule type" value="Genomic_DNA"/>
</dbReference>
<name>A0AAV9G124_9PEZI</name>
<evidence type="ECO:0000313" key="4">
    <source>
        <dbReference type="Proteomes" id="UP001321760"/>
    </source>
</evidence>
<feature type="compositionally biased region" description="Polar residues" evidence="1">
    <location>
        <begin position="245"/>
        <end position="254"/>
    </location>
</feature>
<protein>
    <recommendedName>
        <fullName evidence="2">C2H2-type domain-containing protein</fullName>
    </recommendedName>
</protein>
<gene>
    <name evidence="3" type="ORF">QBC34DRAFT_455118</name>
</gene>
<dbReference type="AlphaFoldDB" id="A0AAV9G124"/>
<dbReference type="SMART" id="SM00355">
    <property type="entry name" value="ZnF_C2H2"/>
    <property type="match status" value="3"/>
</dbReference>
<reference evidence="3" key="1">
    <citation type="journal article" date="2023" name="Mol. Phylogenet. Evol.">
        <title>Genome-scale phylogeny and comparative genomics of the fungal order Sordariales.</title>
        <authorList>
            <person name="Hensen N."/>
            <person name="Bonometti L."/>
            <person name="Westerberg I."/>
            <person name="Brannstrom I.O."/>
            <person name="Guillou S."/>
            <person name="Cros-Aarteil S."/>
            <person name="Calhoun S."/>
            <person name="Haridas S."/>
            <person name="Kuo A."/>
            <person name="Mondo S."/>
            <person name="Pangilinan J."/>
            <person name="Riley R."/>
            <person name="LaButti K."/>
            <person name="Andreopoulos B."/>
            <person name="Lipzen A."/>
            <person name="Chen C."/>
            <person name="Yan M."/>
            <person name="Daum C."/>
            <person name="Ng V."/>
            <person name="Clum A."/>
            <person name="Steindorff A."/>
            <person name="Ohm R.A."/>
            <person name="Martin F."/>
            <person name="Silar P."/>
            <person name="Natvig D.O."/>
            <person name="Lalanne C."/>
            <person name="Gautier V."/>
            <person name="Ament-Velasquez S.L."/>
            <person name="Kruys A."/>
            <person name="Hutchinson M.I."/>
            <person name="Powell A.J."/>
            <person name="Barry K."/>
            <person name="Miller A.N."/>
            <person name="Grigoriev I.V."/>
            <person name="Debuchy R."/>
            <person name="Gladieux P."/>
            <person name="Hiltunen Thoren M."/>
            <person name="Johannesson H."/>
        </authorList>
    </citation>
    <scope>NUCLEOTIDE SEQUENCE</scope>
    <source>
        <strain evidence="3">PSN243</strain>
    </source>
</reference>
<evidence type="ECO:0000313" key="3">
    <source>
        <dbReference type="EMBL" id="KAK4442334.1"/>
    </source>
</evidence>
<dbReference type="InterPro" id="IPR058925">
    <property type="entry name" value="zf-C2H2_AcuF"/>
</dbReference>
<dbReference type="PANTHER" id="PTHR35391">
    <property type="entry name" value="C2H2-TYPE DOMAIN-CONTAINING PROTEIN-RELATED"/>
    <property type="match status" value="1"/>
</dbReference>
<feature type="region of interest" description="Disordered" evidence="1">
    <location>
        <begin position="405"/>
        <end position="429"/>
    </location>
</feature>
<keyword evidence="4" id="KW-1185">Reference proteome</keyword>
<feature type="domain" description="C2H2-type" evidence="2">
    <location>
        <begin position="273"/>
        <end position="299"/>
    </location>
</feature>
<evidence type="ECO:0000259" key="2">
    <source>
        <dbReference type="SMART" id="SM00355"/>
    </source>
</evidence>
<evidence type="ECO:0000256" key="1">
    <source>
        <dbReference type="SAM" id="MobiDB-lite"/>
    </source>
</evidence>
<dbReference type="Proteomes" id="UP001321760">
    <property type="component" value="Unassembled WGS sequence"/>
</dbReference>
<dbReference type="InterPro" id="IPR013087">
    <property type="entry name" value="Znf_C2H2_type"/>
</dbReference>
<feature type="compositionally biased region" description="Polar residues" evidence="1">
    <location>
        <begin position="412"/>
        <end position="429"/>
    </location>
</feature>
<feature type="region of interest" description="Disordered" evidence="1">
    <location>
        <begin position="238"/>
        <end position="261"/>
    </location>
</feature>
<feature type="domain" description="C2H2-type" evidence="2">
    <location>
        <begin position="301"/>
        <end position="329"/>
    </location>
</feature>
<reference evidence="3" key="2">
    <citation type="submission" date="2023-05" db="EMBL/GenBank/DDBJ databases">
        <authorList>
            <consortium name="Lawrence Berkeley National Laboratory"/>
            <person name="Steindorff A."/>
            <person name="Hensen N."/>
            <person name="Bonometti L."/>
            <person name="Westerberg I."/>
            <person name="Brannstrom I.O."/>
            <person name="Guillou S."/>
            <person name="Cros-Aarteil S."/>
            <person name="Calhoun S."/>
            <person name="Haridas S."/>
            <person name="Kuo A."/>
            <person name="Mondo S."/>
            <person name="Pangilinan J."/>
            <person name="Riley R."/>
            <person name="Labutti K."/>
            <person name="Andreopoulos B."/>
            <person name="Lipzen A."/>
            <person name="Chen C."/>
            <person name="Yanf M."/>
            <person name="Daum C."/>
            <person name="Ng V."/>
            <person name="Clum A."/>
            <person name="Ohm R."/>
            <person name="Martin F."/>
            <person name="Silar P."/>
            <person name="Natvig D."/>
            <person name="Lalanne C."/>
            <person name="Gautier V."/>
            <person name="Ament-Velasquez S.L."/>
            <person name="Kruys A."/>
            <person name="Hutchinson M.I."/>
            <person name="Powell A.J."/>
            <person name="Barry K."/>
            <person name="Miller A.N."/>
            <person name="Grigoriev I.V."/>
            <person name="Debuchy R."/>
            <person name="Gladieux P."/>
            <person name="Thoren M.H."/>
            <person name="Johannesson H."/>
        </authorList>
    </citation>
    <scope>NUCLEOTIDE SEQUENCE</scope>
    <source>
        <strain evidence="3">PSN243</strain>
    </source>
</reference>
<dbReference type="PANTHER" id="PTHR35391:SF7">
    <property type="entry name" value="C2H2-TYPE DOMAIN-CONTAINING PROTEIN"/>
    <property type="match status" value="1"/>
</dbReference>
<sequence>MASIADHDQNDTHALSKTFQDQFARFKIWAGNIGAHRTGRSSLDYRLRDASHLRGQTIRLLENLTKLIEEASSICLGKEATWDQEAQDPFDLQFSDSDDEFPLQSDRRTELSQISDNVADMLDCLFRLAVSTRNPAPHDRFKRANRVDLSHFEQFDIAHVREVLARAPTVLAERLGKAITRRREYLEYRKAHHQRLARGLEDGQAADDTVSTVASSIPQNLRTPTVELAKLPVIDEDRASDGEGTETTVGSSLVSGERSRIPPLPTDAYDRPFVCPFCGDMISATTTRAWTKHVLADLHPYICLAPDCQTPSDRYKGRREWMRHVLSDHWKLWNCAFGCKSHIMAAHPNAPDLASSVDGSEISKPRDATSQCPLCQEQVISIKGYVRHVGRHQKELALFALPRLDEHDDNDNPNAQQAENREIQMTSMR</sequence>
<organism evidence="3 4">
    <name type="scientific">Podospora aff. communis PSN243</name>
    <dbReference type="NCBI Taxonomy" id="3040156"/>
    <lineage>
        <taxon>Eukaryota</taxon>
        <taxon>Fungi</taxon>
        <taxon>Dikarya</taxon>
        <taxon>Ascomycota</taxon>
        <taxon>Pezizomycotina</taxon>
        <taxon>Sordariomycetes</taxon>
        <taxon>Sordariomycetidae</taxon>
        <taxon>Sordariales</taxon>
        <taxon>Podosporaceae</taxon>
        <taxon>Podospora</taxon>
    </lineage>
</organism>
<proteinExistence type="predicted"/>
<comment type="caution">
    <text evidence="3">The sequence shown here is derived from an EMBL/GenBank/DDBJ whole genome shotgun (WGS) entry which is preliminary data.</text>
</comment>
<dbReference type="Pfam" id="PF26082">
    <property type="entry name" value="zf-C2H2_AcuF"/>
    <property type="match status" value="1"/>
</dbReference>